<dbReference type="PANTHER" id="PTHR12129">
    <property type="entry name" value="HEPARAN SULFATE 2-O-SULFOTRANSFERASE"/>
    <property type="match status" value="1"/>
</dbReference>
<keyword evidence="7 9" id="KW-0472">Membrane</keyword>
<evidence type="ECO:0000256" key="6">
    <source>
        <dbReference type="ARBA" id="ARBA00023034"/>
    </source>
</evidence>
<keyword evidence="8" id="KW-0325">Glycoprotein</keyword>
<feature type="transmembrane region" description="Helical" evidence="9">
    <location>
        <begin position="70"/>
        <end position="93"/>
    </location>
</feature>
<dbReference type="Proteomes" id="UP000000759">
    <property type="component" value="Chromosome 20"/>
</dbReference>
<reference evidence="11" key="2">
    <citation type="submission" date="2008-08" db="EMBL/GenBank/DDBJ databases">
        <authorList>
            <consortium name="Diatom Consortium"/>
            <person name="Grigoriev I."/>
            <person name="Grimwood J."/>
            <person name="Kuo A."/>
            <person name="Otillar R.P."/>
            <person name="Salamov A."/>
            <person name="Detter J.C."/>
            <person name="Lindquist E."/>
            <person name="Shapiro H."/>
            <person name="Lucas S."/>
            <person name="Glavina del Rio T."/>
            <person name="Pitluck S."/>
            <person name="Rokhsar D."/>
            <person name="Bowler C."/>
        </authorList>
    </citation>
    <scope>GENOME REANNOTATION</scope>
    <source>
        <strain evidence="11">CCAP 1055/1</strain>
    </source>
</reference>
<sequence length="390" mass="45636">MNRTRHVKIMSALTVKQRFYISTHTIERCAVQLAFSTSFGRWGGNYRPFLSLSMKSHGPRQIQAQGKYSLKLFCGLIGCIAVLSNVSLHQFLFTSPDRLLTDREWALESRMQRLEIQLNHTQSLLQKQVYKAHGISYDNKLDVFWLHIQKTGTSFFNTLYLNLCPRILSEHPEVLHGKLVDTRLVARFPPSEWCEATILNMPCPGCHRPYRMSRRPFTTFTMFRDPLERLQSAYAFNRHGSQLKNQNVSFDVYVNEPQIPNCQIKMVLGHRCFKDVNIIELNLNKAIRRIKRPNFFFGVTDRWAESMCLFHQWYGGSSQPFEMRNNRPTFREPLNRTINYHDLDTELFARAVEIFDRRLIEAGCLMRRNSIEQSETIDILPSAFSKAKWG</sequence>
<dbReference type="KEGG" id="pti:PHATRDRAFT_48968"/>
<dbReference type="EMBL" id="CM000622">
    <property type="protein sequence ID" value="EEC44874.1"/>
    <property type="molecule type" value="Genomic_DNA"/>
</dbReference>
<dbReference type="AlphaFoldDB" id="B7G923"/>
<dbReference type="GO" id="GO:0008146">
    <property type="term" value="F:sulfotransferase activity"/>
    <property type="evidence" value="ECO:0007669"/>
    <property type="project" value="InterPro"/>
</dbReference>
<dbReference type="GeneID" id="7195246"/>
<dbReference type="OrthoDB" id="200177at2759"/>
<name>B7G923_PHATC</name>
<organism evidence="10 11">
    <name type="scientific">Phaeodactylum tricornutum (strain CCAP 1055/1)</name>
    <dbReference type="NCBI Taxonomy" id="556484"/>
    <lineage>
        <taxon>Eukaryota</taxon>
        <taxon>Sar</taxon>
        <taxon>Stramenopiles</taxon>
        <taxon>Ochrophyta</taxon>
        <taxon>Bacillariophyta</taxon>
        <taxon>Bacillariophyceae</taxon>
        <taxon>Bacillariophycidae</taxon>
        <taxon>Naviculales</taxon>
        <taxon>Phaeodactylaceae</taxon>
        <taxon>Phaeodactylum</taxon>
    </lineage>
</organism>
<keyword evidence="6" id="KW-0333">Golgi apparatus</keyword>
<gene>
    <name evidence="10" type="ORF">PHATRDRAFT_48968</name>
</gene>
<reference evidence="10 11" key="1">
    <citation type="journal article" date="2008" name="Nature">
        <title>The Phaeodactylum genome reveals the evolutionary history of diatom genomes.</title>
        <authorList>
            <person name="Bowler C."/>
            <person name="Allen A.E."/>
            <person name="Badger J.H."/>
            <person name="Grimwood J."/>
            <person name="Jabbari K."/>
            <person name="Kuo A."/>
            <person name="Maheswari U."/>
            <person name="Martens C."/>
            <person name="Maumus F."/>
            <person name="Otillar R.P."/>
            <person name="Rayko E."/>
            <person name="Salamov A."/>
            <person name="Vandepoele K."/>
            <person name="Beszteri B."/>
            <person name="Gruber A."/>
            <person name="Heijde M."/>
            <person name="Katinka M."/>
            <person name="Mock T."/>
            <person name="Valentin K."/>
            <person name="Verret F."/>
            <person name="Berges J.A."/>
            <person name="Brownlee C."/>
            <person name="Cadoret J.P."/>
            <person name="Chiovitti A."/>
            <person name="Choi C.J."/>
            <person name="Coesel S."/>
            <person name="De Martino A."/>
            <person name="Detter J.C."/>
            <person name="Durkin C."/>
            <person name="Falciatore A."/>
            <person name="Fournet J."/>
            <person name="Haruta M."/>
            <person name="Huysman M.J."/>
            <person name="Jenkins B.D."/>
            <person name="Jiroutova K."/>
            <person name="Jorgensen R.E."/>
            <person name="Joubert Y."/>
            <person name="Kaplan A."/>
            <person name="Kroger N."/>
            <person name="Kroth P.G."/>
            <person name="La Roche J."/>
            <person name="Lindquist E."/>
            <person name="Lommer M."/>
            <person name="Martin-Jezequel V."/>
            <person name="Lopez P.J."/>
            <person name="Lucas S."/>
            <person name="Mangogna M."/>
            <person name="McGinnis K."/>
            <person name="Medlin L.K."/>
            <person name="Montsant A."/>
            <person name="Oudot-Le Secq M.P."/>
            <person name="Napoli C."/>
            <person name="Obornik M."/>
            <person name="Parker M.S."/>
            <person name="Petit J.L."/>
            <person name="Porcel B.M."/>
            <person name="Poulsen N."/>
            <person name="Robison M."/>
            <person name="Rychlewski L."/>
            <person name="Rynearson T.A."/>
            <person name="Schmutz J."/>
            <person name="Shapiro H."/>
            <person name="Siaut M."/>
            <person name="Stanley M."/>
            <person name="Sussman M.R."/>
            <person name="Taylor A.R."/>
            <person name="Vardi A."/>
            <person name="von Dassow P."/>
            <person name="Vyverman W."/>
            <person name="Willis A."/>
            <person name="Wyrwicz L.S."/>
            <person name="Rokhsar D.S."/>
            <person name="Weissenbach J."/>
            <person name="Armbrust E.V."/>
            <person name="Green B.R."/>
            <person name="Van de Peer Y."/>
            <person name="Grigoriev I.V."/>
        </authorList>
    </citation>
    <scope>NUCLEOTIDE SEQUENCE [LARGE SCALE GENOMIC DNA]</scope>
    <source>
        <strain evidence="10 11">CCAP 1055/1</strain>
    </source>
</reference>
<evidence type="ECO:0000313" key="10">
    <source>
        <dbReference type="EMBL" id="EEC44874.1"/>
    </source>
</evidence>
<keyword evidence="5 9" id="KW-1133">Transmembrane helix</keyword>
<keyword evidence="2" id="KW-0808">Transferase</keyword>
<proteinExistence type="predicted"/>
<comment type="subcellular location">
    <subcellularLocation>
        <location evidence="1">Golgi apparatus membrane</location>
        <topology evidence="1">Single-pass type II membrane protein</topology>
    </subcellularLocation>
</comment>
<dbReference type="RefSeq" id="XP_002183692.1">
    <property type="nucleotide sequence ID" value="XM_002183656.1"/>
</dbReference>
<dbReference type="Gene3D" id="3.40.50.300">
    <property type="entry name" value="P-loop containing nucleotide triphosphate hydrolases"/>
    <property type="match status" value="1"/>
</dbReference>
<evidence type="ECO:0000256" key="7">
    <source>
        <dbReference type="ARBA" id="ARBA00023136"/>
    </source>
</evidence>
<evidence type="ECO:0000256" key="5">
    <source>
        <dbReference type="ARBA" id="ARBA00022989"/>
    </source>
</evidence>
<dbReference type="eggNOG" id="ENOG502TDT9">
    <property type="taxonomic scope" value="Eukaryota"/>
</dbReference>
<protein>
    <submittedName>
        <fullName evidence="10">Uncharacterized protein</fullName>
    </submittedName>
</protein>
<evidence type="ECO:0000313" key="11">
    <source>
        <dbReference type="Proteomes" id="UP000000759"/>
    </source>
</evidence>
<evidence type="ECO:0000256" key="1">
    <source>
        <dbReference type="ARBA" id="ARBA00004323"/>
    </source>
</evidence>
<keyword evidence="4" id="KW-0735">Signal-anchor</keyword>
<keyword evidence="11" id="KW-1185">Reference proteome</keyword>
<dbReference type="GO" id="GO:0000139">
    <property type="term" value="C:Golgi membrane"/>
    <property type="evidence" value="ECO:0007669"/>
    <property type="project" value="UniProtKB-SubCell"/>
</dbReference>
<evidence type="ECO:0000256" key="9">
    <source>
        <dbReference type="SAM" id="Phobius"/>
    </source>
</evidence>
<evidence type="ECO:0000256" key="4">
    <source>
        <dbReference type="ARBA" id="ARBA00022968"/>
    </source>
</evidence>
<accession>B7G923</accession>
<keyword evidence="3 9" id="KW-0812">Transmembrane</keyword>
<evidence type="ECO:0000256" key="8">
    <source>
        <dbReference type="ARBA" id="ARBA00023180"/>
    </source>
</evidence>
<evidence type="ECO:0000256" key="3">
    <source>
        <dbReference type="ARBA" id="ARBA00022692"/>
    </source>
</evidence>
<dbReference type="InterPro" id="IPR027417">
    <property type="entry name" value="P-loop_NTPase"/>
</dbReference>
<dbReference type="PaxDb" id="2850-Phatr48968"/>
<dbReference type="InParanoid" id="B7G923"/>
<dbReference type="InterPro" id="IPR007734">
    <property type="entry name" value="Heparan_SO4_2-O-STrfase"/>
</dbReference>
<dbReference type="PANTHER" id="PTHR12129:SF15">
    <property type="entry name" value="URONYL 2-SULFOTRANSFERASE"/>
    <property type="match status" value="1"/>
</dbReference>
<dbReference type="HOGENOM" id="CLU_812530_0_0_1"/>
<evidence type="ECO:0000256" key="2">
    <source>
        <dbReference type="ARBA" id="ARBA00022679"/>
    </source>
</evidence>